<dbReference type="Pfam" id="PF07534">
    <property type="entry name" value="TLD"/>
    <property type="match status" value="1"/>
</dbReference>
<evidence type="ECO:0000313" key="2">
    <source>
        <dbReference type="EMBL" id="TNV76646.1"/>
    </source>
</evidence>
<name>A0A8J8NM24_HALGN</name>
<reference evidence="2" key="1">
    <citation type="submission" date="2019-06" db="EMBL/GenBank/DDBJ databases">
        <authorList>
            <person name="Zheng W."/>
        </authorList>
    </citation>
    <scope>NUCLEOTIDE SEQUENCE</scope>
    <source>
        <strain evidence="2">QDHG01</strain>
    </source>
</reference>
<dbReference type="OrthoDB" id="25620at2759"/>
<evidence type="ECO:0000259" key="1">
    <source>
        <dbReference type="PROSITE" id="PS51886"/>
    </source>
</evidence>
<protein>
    <recommendedName>
        <fullName evidence="1">TLDc domain-containing protein</fullName>
    </recommendedName>
</protein>
<dbReference type="AlphaFoldDB" id="A0A8J8NM24"/>
<feature type="domain" description="TLDc" evidence="1">
    <location>
        <begin position="84"/>
        <end position="260"/>
    </location>
</feature>
<comment type="caution">
    <text evidence="2">The sequence shown here is derived from an EMBL/GenBank/DDBJ whole genome shotgun (WGS) entry which is preliminary data.</text>
</comment>
<proteinExistence type="predicted"/>
<accession>A0A8J8NM24</accession>
<dbReference type="PROSITE" id="PS51886">
    <property type="entry name" value="TLDC"/>
    <property type="match status" value="1"/>
</dbReference>
<dbReference type="Proteomes" id="UP000785679">
    <property type="component" value="Unassembled WGS sequence"/>
</dbReference>
<dbReference type="EMBL" id="RRYP01013205">
    <property type="protein sequence ID" value="TNV76646.1"/>
    <property type="molecule type" value="Genomic_DNA"/>
</dbReference>
<organism evidence="2 3">
    <name type="scientific">Halteria grandinella</name>
    <dbReference type="NCBI Taxonomy" id="5974"/>
    <lineage>
        <taxon>Eukaryota</taxon>
        <taxon>Sar</taxon>
        <taxon>Alveolata</taxon>
        <taxon>Ciliophora</taxon>
        <taxon>Intramacronucleata</taxon>
        <taxon>Spirotrichea</taxon>
        <taxon>Stichotrichia</taxon>
        <taxon>Sporadotrichida</taxon>
        <taxon>Halteriidae</taxon>
        <taxon>Halteria</taxon>
    </lineage>
</organism>
<sequence length="290" mass="34025">MEETQKLTEFGEDEQQRMVQFKMRKIKSKYIIAIILSYSDEREELAKFTHSCNKAFRSFLSSDNYRMFLSITNQKWFNSELRKSLLIRAEKQVNLLLEGLQCKRFRLELLMRGSRDGFKAATFHQLCDGQGPTLCVVQSESKCIFGGYTTVSWNGINDPSNDGFEDPYAFIFTFDHEYIHRPQPNRYAICLNSKTLCWFGRGFRDLCIDDDCDQNEKSRSDLGFNFYAAHNNRYLDERAKNWLAGSQNFKVVEIEVFKLQKLIPLESPDYAQKFEKCSDRNEEGQKAIRK</sequence>
<dbReference type="InterPro" id="IPR006571">
    <property type="entry name" value="TLDc_dom"/>
</dbReference>
<gene>
    <name evidence="2" type="ORF">FGO68_gene12750</name>
</gene>
<evidence type="ECO:0000313" key="3">
    <source>
        <dbReference type="Proteomes" id="UP000785679"/>
    </source>
</evidence>
<keyword evidence="3" id="KW-1185">Reference proteome</keyword>